<name>A0A1V5ZLG5_9BACT</name>
<gene>
    <name evidence="2" type="ORF">BWY04_01050</name>
</gene>
<evidence type="ECO:0000313" key="2">
    <source>
        <dbReference type="EMBL" id="OQB41087.1"/>
    </source>
</evidence>
<protein>
    <submittedName>
        <fullName evidence="2">Uncharacterized protein</fullName>
    </submittedName>
</protein>
<evidence type="ECO:0000256" key="1">
    <source>
        <dbReference type="SAM" id="Phobius"/>
    </source>
</evidence>
<reference evidence="2" key="1">
    <citation type="submission" date="2017-02" db="EMBL/GenBank/DDBJ databases">
        <title>Delving into the versatile metabolic prowess of the omnipresent phylum Bacteroidetes.</title>
        <authorList>
            <person name="Nobu M.K."/>
            <person name="Mei R."/>
            <person name="Narihiro T."/>
            <person name="Kuroda K."/>
            <person name="Liu W.-T."/>
        </authorList>
    </citation>
    <scope>NUCLEOTIDE SEQUENCE</scope>
    <source>
        <strain evidence="2">ADurb.Bin160</strain>
    </source>
</reference>
<feature type="transmembrane region" description="Helical" evidence="1">
    <location>
        <begin position="38"/>
        <end position="60"/>
    </location>
</feature>
<sequence length="106" mass="12403">MVVCLFIVITFFVLLILFSVVNYYVANKALIKQKRIQVYCSLVMCAICSIVPSVLVWLEFGAFKYFVYSIMLFMLSFFMVLFIGIVYDLASMISRTNLYEKFLKKK</sequence>
<dbReference type="EMBL" id="MWDB01000024">
    <property type="protein sequence ID" value="OQB41087.1"/>
    <property type="molecule type" value="Genomic_DNA"/>
</dbReference>
<dbReference type="AlphaFoldDB" id="A0A1V5ZLG5"/>
<organism evidence="2">
    <name type="scientific">candidate division CPR1 bacterium ADurb.Bin160</name>
    <dbReference type="NCBI Taxonomy" id="1852826"/>
    <lineage>
        <taxon>Bacteria</taxon>
        <taxon>candidate division CPR1</taxon>
    </lineage>
</organism>
<keyword evidence="1" id="KW-1133">Transmembrane helix</keyword>
<keyword evidence="1" id="KW-0472">Membrane</keyword>
<feature type="transmembrane region" description="Helical" evidence="1">
    <location>
        <begin position="66"/>
        <end position="87"/>
    </location>
</feature>
<accession>A0A1V5ZLG5</accession>
<proteinExistence type="predicted"/>
<keyword evidence="1" id="KW-0812">Transmembrane</keyword>
<feature type="transmembrane region" description="Helical" evidence="1">
    <location>
        <begin position="6"/>
        <end position="26"/>
    </location>
</feature>
<comment type="caution">
    <text evidence="2">The sequence shown here is derived from an EMBL/GenBank/DDBJ whole genome shotgun (WGS) entry which is preliminary data.</text>
</comment>
<dbReference type="Proteomes" id="UP000485621">
    <property type="component" value="Unassembled WGS sequence"/>
</dbReference>